<name>S0FLD7_RUMCE</name>
<gene>
    <name evidence="1" type="ORF">CTER_1466</name>
</gene>
<protein>
    <submittedName>
        <fullName evidence="1">Uncharacterized protein</fullName>
    </submittedName>
</protein>
<dbReference type="Proteomes" id="UP000014155">
    <property type="component" value="Unassembled WGS sequence"/>
</dbReference>
<keyword evidence="2" id="KW-1185">Reference proteome</keyword>
<reference evidence="1 2" key="1">
    <citation type="journal article" date="2013" name="Genome Announc.">
        <title>Draft Genome Sequence of the Cellulolytic, Mesophilic, Anaerobic Bacterium Clostridium termitidis Strain CT1112 (DSM 5398).</title>
        <authorList>
            <person name="Lal S."/>
            <person name="Ramachandran U."/>
            <person name="Zhang X."/>
            <person name="Munir R."/>
            <person name="Sparling R."/>
            <person name="Levin D.B."/>
        </authorList>
    </citation>
    <scope>NUCLEOTIDE SEQUENCE [LARGE SCALE GENOMIC DNA]</scope>
    <source>
        <strain evidence="1 2">CT1112</strain>
    </source>
</reference>
<organism evidence="1 2">
    <name type="scientific">Ruminiclostridium cellobioparum subsp. termitidis CT1112</name>
    <dbReference type="NCBI Taxonomy" id="1195236"/>
    <lineage>
        <taxon>Bacteria</taxon>
        <taxon>Bacillati</taxon>
        <taxon>Bacillota</taxon>
        <taxon>Clostridia</taxon>
        <taxon>Eubacteriales</taxon>
        <taxon>Oscillospiraceae</taxon>
        <taxon>Ruminiclostridium</taxon>
    </lineage>
</organism>
<evidence type="ECO:0000313" key="1">
    <source>
        <dbReference type="EMBL" id="EMS72712.1"/>
    </source>
</evidence>
<evidence type="ECO:0000313" key="2">
    <source>
        <dbReference type="Proteomes" id="UP000014155"/>
    </source>
</evidence>
<dbReference type="AlphaFoldDB" id="S0FLD7"/>
<dbReference type="EMBL" id="AORV01000026">
    <property type="protein sequence ID" value="EMS72712.1"/>
    <property type="molecule type" value="Genomic_DNA"/>
</dbReference>
<proteinExistence type="predicted"/>
<sequence length="30" mass="3690">MDSNRFFDEITRIGCKKYNINNKVRKNKEK</sequence>
<comment type="caution">
    <text evidence="1">The sequence shown here is derived from an EMBL/GenBank/DDBJ whole genome shotgun (WGS) entry which is preliminary data.</text>
</comment>
<accession>S0FLD7</accession>